<evidence type="ECO:0000313" key="4">
    <source>
        <dbReference type="Proteomes" id="UP001081071"/>
    </source>
</evidence>
<protein>
    <recommendedName>
        <fullName evidence="5">Transmembrane protein</fullName>
    </recommendedName>
</protein>
<name>A0ABT4MFL7_9NOCA</name>
<dbReference type="RefSeq" id="WP_269604891.1">
    <property type="nucleotide sequence ID" value="NZ_JAPWIJ010000005.1"/>
</dbReference>
<proteinExistence type="predicted"/>
<evidence type="ECO:0000313" key="3">
    <source>
        <dbReference type="EMBL" id="MCZ4519499.1"/>
    </source>
</evidence>
<keyword evidence="2" id="KW-0812">Transmembrane</keyword>
<organism evidence="3 4">
    <name type="scientific">Rhodococcus ruber</name>
    <dbReference type="NCBI Taxonomy" id="1830"/>
    <lineage>
        <taxon>Bacteria</taxon>
        <taxon>Bacillati</taxon>
        <taxon>Actinomycetota</taxon>
        <taxon>Actinomycetes</taxon>
        <taxon>Mycobacteriales</taxon>
        <taxon>Nocardiaceae</taxon>
        <taxon>Rhodococcus</taxon>
    </lineage>
</organism>
<gene>
    <name evidence="3" type="ORF">O4220_13325</name>
</gene>
<feature type="transmembrane region" description="Helical" evidence="2">
    <location>
        <begin position="52"/>
        <end position="72"/>
    </location>
</feature>
<feature type="region of interest" description="Disordered" evidence="1">
    <location>
        <begin position="1"/>
        <end position="34"/>
    </location>
</feature>
<keyword evidence="2" id="KW-1133">Transmembrane helix</keyword>
<reference evidence="3" key="1">
    <citation type="submission" date="2022-12" db="EMBL/GenBank/DDBJ databases">
        <authorList>
            <person name="Krivoruchko A.V."/>
            <person name="Elkin A."/>
        </authorList>
    </citation>
    <scope>NUCLEOTIDE SEQUENCE</scope>
    <source>
        <strain evidence="3">IEGM 1391</strain>
    </source>
</reference>
<evidence type="ECO:0008006" key="5">
    <source>
        <dbReference type="Google" id="ProtNLM"/>
    </source>
</evidence>
<dbReference type="EMBL" id="JAPWIJ010000005">
    <property type="protein sequence ID" value="MCZ4519499.1"/>
    <property type="molecule type" value="Genomic_DNA"/>
</dbReference>
<accession>A0ABT4MFL7</accession>
<comment type="caution">
    <text evidence="3">The sequence shown here is derived from an EMBL/GenBank/DDBJ whole genome shotgun (WGS) entry which is preliminary data.</text>
</comment>
<evidence type="ECO:0000256" key="2">
    <source>
        <dbReference type="SAM" id="Phobius"/>
    </source>
</evidence>
<keyword evidence="4" id="KW-1185">Reference proteome</keyword>
<keyword evidence="2" id="KW-0472">Membrane</keyword>
<sequence>MKWRGRDGHAVVSTANADNESPEDLTPLPSMDMRIEPSPTTEGSALILSARFFYVTVAVVALSAVAWVAWAMI</sequence>
<dbReference type="Proteomes" id="UP001081071">
    <property type="component" value="Unassembled WGS sequence"/>
</dbReference>
<evidence type="ECO:0000256" key="1">
    <source>
        <dbReference type="SAM" id="MobiDB-lite"/>
    </source>
</evidence>